<sequence>MPFSSEYEAVIIGSGFGGAAMCARLSKRWPGQVLLLERGKAYPLGSFPRSPNDLASNFWSPRDDTSERPRHVARQKSDKGALLGMFDVRSFARMDTVTCAGLGGGSLIYANVFLRPSARNFEQHWPQGLNLATLAPYYDIAQSVLGARTIPPHQNEQDRRFILRTQQFQQFAASQQLPSKLSDIAVYFGHGYSYAGAAQPSEIGLQEKNRYGAVQTSCTYCGECDIGCNVHAKNTTDLNYLHAARAYHGAQVQTQARVNQIVPLNAAGEDDASADGQHGYRVYFDDFAAGSARTVTAKRVVVSAGTLGSNELLLRCRDIYRSLPRLSARLGQRFSGNGDFLAFALDGQREINSTYGPVITQYTDHHLFENHDPERAFLLEDASVPTHAGWAVAALQPVLHPWDRFKMLLSVAWEALASLYPGRKSQRLGSLIQQLLRHDVTQYSAVLLCMGIDKSDGRLQLNQAGFLDIDWPQKTSQPLYDAILALGERFKDFIGARLFMPMPNWLWPMRHNVTVHPLGGCTLADSPEQGVVSGRPEDRGQVFGYQGLYVADGAIVPGALGANPAATITALSEWIAHGITGQQPDDTLR</sequence>
<dbReference type="EC" id="1.1.3.6" evidence="13"/>
<proteinExistence type="inferred from homology"/>
<accession>A0A1K2HQP8</accession>
<dbReference type="EMBL" id="FPKR01000015">
    <property type="protein sequence ID" value="SFZ79103.1"/>
    <property type="molecule type" value="Genomic_DNA"/>
</dbReference>
<evidence type="ECO:0000259" key="16">
    <source>
        <dbReference type="Pfam" id="PF00732"/>
    </source>
</evidence>
<keyword evidence="10" id="KW-0413">Isomerase</keyword>
<evidence type="ECO:0000313" key="18">
    <source>
        <dbReference type="EMBL" id="SFZ79103.1"/>
    </source>
</evidence>
<dbReference type="OrthoDB" id="9787779at2"/>
<dbReference type="GO" id="GO:0008203">
    <property type="term" value="P:cholesterol metabolic process"/>
    <property type="evidence" value="ECO:0007669"/>
    <property type="project" value="UniProtKB-KW"/>
</dbReference>
<evidence type="ECO:0000256" key="4">
    <source>
        <dbReference type="ARBA" id="ARBA00022630"/>
    </source>
</evidence>
<dbReference type="STRING" id="1121279.SAMN02745887_03369"/>
<keyword evidence="6" id="KW-0560">Oxidoreductase</keyword>
<dbReference type="RefSeq" id="WP_072429856.1">
    <property type="nucleotide sequence ID" value="NZ_FPKR01000015.1"/>
</dbReference>
<evidence type="ECO:0000256" key="11">
    <source>
        <dbReference type="ARBA" id="ARBA00038856"/>
    </source>
</evidence>
<keyword evidence="9" id="KW-0753">Steroid metabolism</keyword>
<evidence type="ECO:0000256" key="9">
    <source>
        <dbReference type="ARBA" id="ARBA00023221"/>
    </source>
</evidence>
<evidence type="ECO:0000256" key="1">
    <source>
        <dbReference type="ARBA" id="ARBA00001974"/>
    </source>
</evidence>
<organism evidence="18 19">
    <name type="scientific">Chitinimonas taiwanensis DSM 18899</name>
    <dbReference type="NCBI Taxonomy" id="1121279"/>
    <lineage>
        <taxon>Bacteria</taxon>
        <taxon>Pseudomonadati</taxon>
        <taxon>Pseudomonadota</taxon>
        <taxon>Betaproteobacteria</taxon>
        <taxon>Neisseriales</taxon>
        <taxon>Chitinibacteraceae</taxon>
        <taxon>Chitinimonas</taxon>
    </lineage>
</organism>
<evidence type="ECO:0000256" key="2">
    <source>
        <dbReference type="ARBA" id="ARBA00010790"/>
    </source>
</evidence>
<evidence type="ECO:0000256" key="3">
    <source>
        <dbReference type="ARBA" id="ARBA00022548"/>
    </source>
</evidence>
<keyword evidence="4" id="KW-0285">Flavoprotein</keyword>
<feature type="domain" description="Glucose-methanol-choline oxidoreductase N-terminal" evidence="16">
    <location>
        <begin position="98"/>
        <end position="315"/>
    </location>
</feature>
<reference evidence="18 19" key="1">
    <citation type="submission" date="2016-11" db="EMBL/GenBank/DDBJ databases">
        <authorList>
            <person name="Jaros S."/>
            <person name="Januszkiewicz K."/>
            <person name="Wedrychowicz H."/>
        </authorList>
    </citation>
    <scope>NUCLEOTIDE SEQUENCE [LARGE SCALE GENOMIC DNA]</scope>
    <source>
        <strain evidence="18 19">DSM 18899</strain>
    </source>
</reference>
<keyword evidence="5" id="KW-0274">FAD</keyword>
<dbReference type="AlphaFoldDB" id="A0A1K2HQP8"/>
<evidence type="ECO:0000256" key="14">
    <source>
        <dbReference type="ARBA" id="ARBA00049744"/>
    </source>
</evidence>
<keyword evidence="7" id="KW-0443">Lipid metabolism</keyword>
<gene>
    <name evidence="18" type="ORF">SAMN02745887_03369</name>
</gene>
<evidence type="ECO:0000256" key="5">
    <source>
        <dbReference type="ARBA" id="ARBA00022827"/>
    </source>
</evidence>
<evidence type="ECO:0000256" key="13">
    <source>
        <dbReference type="ARBA" id="ARBA00049723"/>
    </source>
</evidence>
<evidence type="ECO:0000256" key="7">
    <source>
        <dbReference type="ARBA" id="ARBA00023098"/>
    </source>
</evidence>
<comment type="pathway">
    <text evidence="12">Steroid metabolism; cholesterol degradation.</text>
</comment>
<dbReference type="SUPFAM" id="SSF51905">
    <property type="entry name" value="FAD/NAD(P)-binding domain"/>
    <property type="match status" value="1"/>
</dbReference>
<dbReference type="InterPro" id="IPR007867">
    <property type="entry name" value="GMC_OxRtase_C"/>
</dbReference>
<dbReference type="GO" id="GO:0050660">
    <property type="term" value="F:flavin adenine dinucleotide binding"/>
    <property type="evidence" value="ECO:0007669"/>
    <property type="project" value="InterPro"/>
</dbReference>
<evidence type="ECO:0000256" key="12">
    <source>
        <dbReference type="ARBA" id="ARBA00049645"/>
    </source>
</evidence>
<dbReference type="Proteomes" id="UP000186513">
    <property type="component" value="Unassembled WGS sequence"/>
</dbReference>
<dbReference type="PANTHER" id="PTHR47470:SF1">
    <property type="entry name" value="FAD-DEPENDENT OXIDOREDUCTASE 2 FAD BINDING DOMAIN-CONTAINING PROTEIN"/>
    <property type="match status" value="1"/>
</dbReference>
<feature type="domain" description="Glucose-methanol-choline oxidoreductase C-terminal" evidence="17">
    <location>
        <begin position="513"/>
        <end position="571"/>
    </location>
</feature>
<keyword evidence="19" id="KW-1185">Reference proteome</keyword>
<dbReference type="InterPro" id="IPR052542">
    <property type="entry name" value="Cholesterol_Oxidase"/>
</dbReference>
<evidence type="ECO:0000313" key="19">
    <source>
        <dbReference type="Proteomes" id="UP000186513"/>
    </source>
</evidence>
<keyword evidence="3" id="KW-0153">Cholesterol metabolism</keyword>
<dbReference type="GO" id="GO:0004769">
    <property type="term" value="F:steroid Delta-isomerase activity"/>
    <property type="evidence" value="ECO:0007669"/>
    <property type="project" value="UniProtKB-EC"/>
</dbReference>
<dbReference type="Gene3D" id="3.50.50.60">
    <property type="entry name" value="FAD/NAD(P)-binding domain"/>
    <property type="match status" value="3"/>
</dbReference>
<evidence type="ECO:0000256" key="6">
    <source>
        <dbReference type="ARBA" id="ARBA00023002"/>
    </source>
</evidence>
<dbReference type="Pfam" id="PF00732">
    <property type="entry name" value="GMC_oxred_N"/>
    <property type="match status" value="1"/>
</dbReference>
<dbReference type="InterPro" id="IPR036188">
    <property type="entry name" value="FAD/NAD-bd_sf"/>
</dbReference>
<protein>
    <recommendedName>
        <fullName evidence="14">Cholesterol oxidase</fullName>
        <ecNumber evidence="13">1.1.3.6</ecNumber>
        <ecNumber evidence="11">5.3.3.1</ecNumber>
    </recommendedName>
    <alternativeName>
        <fullName evidence="15">Cholesterol isomerase</fullName>
    </alternativeName>
</protein>
<keyword evidence="8" id="KW-1207">Sterol metabolism</keyword>
<dbReference type="PANTHER" id="PTHR47470">
    <property type="entry name" value="CHOLESTEROL OXIDASE"/>
    <property type="match status" value="1"/>
</dbReference>
<dbReference type="EC" id="5.3.3.1" evidence="11"/>
<evidence type="ECO:0000256" key="10">
    <source>
        <dbReference type="ARBA" id="ARBA00023235"/>
    </source>
</evidence>
<dbReference type="InterPro" id="IPR000172">
    <property type="entry name" value="GMC_OxRdtase_N"/>
</dbReference>
<dbReference type="GO" id="GO:0016995">
    <property type="term" value="F:cholesterol oxidase activity"/>
    <property type="evidence" value="ECO:0007669"/>
    <property type="project" value="UniProtKB-EC"/>
</dbReference>
<evidence type="ECO:0000256" key="8">
    <source>
        <dbReference type="ARBA" id="ARBA00023166"/>
    </source>
</evidence>
<name>A0A1K2HQP8_9NEIS</name>
<comment type="cofactor">
    <cofactor evidence="1">
        <name>FAD</name>
        <dbReference type="ChEBI" id="CHEBI:57692"/>
    </cofactor>
</comment>
<evidence type="ECO:0000256" key="15">
    <source>
        <dbReference type="ARBA" id="ARBA00049778"/>
    </source>
</evidence>
<evidence type="ECO:0000259" key="17">
    <source>
        <dbReference type="Pfam" id="PF05199"/>
    </source>
</evidence>
<comment type="similarity">
    <text evidence="2">Belongs to the GMC oxidoreductase family.</text>
</comment>
<dbReference type="Pfam" id="PF05199">
    <property type="entry name" value="GMC_oxred_C"/>
    <property type="match status" value="1"/>
</dbReference>